<dbReference type="InterPro" id="IPR001073">
    <property type="entry name" value="C1q_dom"/>
</dbReference>
<keyword evidence="8" id="KW-1185">Reference proteome</keyword>
<dbReference type="Ensembl" id="ENSPFOT00000013607.2">
    <property type="protein sequence ID" value="ENSPFOP00000013588.1"/>
    <property type="gene ID" value="ENSPFOG00000013572.2"/>
</dbReference>
<evidence type="ECO:0000256" key="4">
    <source>
        <dbReference type="SAM" id="Coils"/>
    </source>
</evidence>
<dbReference type="SUPFAM" id="SSF49842">
    <property type="entry name" value="TNF-like"/>
    <property type="match status" value="1"/>
</dbReference>
<feature type="domain" description="C1q" evidence="6">
    <location>
        <begin position="84"/>
        <end position="227"/>
    </location>
</feature>
<dbReference type="OMA" id="SDINDMG"/>
<dbReference type="SMART" id="SM00110">
    <property type="entry name" value="C1Q"/>
    <property type="match status" value="1"/>
</dbReference>
<dbReference type="PROSITE" id="PS50871">
    <property type="entry name" value="C1Q"/>
    <property type="match status" value="1"/>
</dbReference>
<dbReference type="InterPro" id="IPR050822">
    <property type="entry name" value="Cerebellin_Synaptic_Org"/>
</dbReference>
<dbReference type="GO" id="GO:0005576">
    <property type="term" value="C:extracellular region"/>
    <property type="evidence" value="ECO:0007669"/>
    <property type="project" value="UniProtKB-SubCell"/>
</dbReference>
<dbReference type="EMBL" id="AYCK01007262">
    <property type="status" value="NOT_ANNOTATED_CDS"/>
    <property type="molecule type" value="Genomic_DNA"/>
</dbReference>
<dbReference type="PRINTS" id="PR00007">
    <property type="entry name" value="COMPLEMNTC1Q"/>
</dbReference>
<evidence type="ECO:0000256" key="5">
    <source>
        <dbReference type="SAM" id="SignalP"/>
    </source>
</evidence>
<feature type="chain" id="PRO_5001834035" evidence="5">
    <location>
        <begin position="17"/>
        <end position="227"/>
    </location>
</feature>
<evidence type="ECO:0000256" key="1">
    <source>
        <dbReference type="ARBA" id="ARBA00004613"/>
    </source>
</evidence>
<accession>A0A087Y6D5</accession>
<dbReference type="PANTHER" id="PTHR22923">
    <property type="entry name" value="CEREBELLIN-RELATED"/>
    <property type="match status" value="1"/>
</dbReference>
<evidence type="ECO:0000256" key="2">
    <source>
        <dbReference type="ARBA" id="ARBA00022525"/>
    </source>
</evidence>
<reference evidence="7" key="3">
    <citation type="submission" date="2025-09" db="UniProtKB">
        <authorList>
            <consortium name="Ensembl"/>
        </authorList>
    </citation>
    <scope>IDENTIFICATION</scope>
</reference>
<organism evidence="7 8">
    <name type="scientific">Poecilia formosa</name>
    <name type="common">Amazon molly</name>
    <name type="synonym">Limia formosa</name>
    <dbReference type="NCBI Taxonomy" id="48698"/>
    <lineage>
        <taxon>Eukaryota</taxon>
        <taxon>Metazoa</taxon>
        <taxon>Chordata</taxon>
        <taxon>Craniata</taxon>
        <taxon>Vertebrata</taxon>
        <taxon>Euteleostomi</taxon>
        <taxon>Actinopterygii</taxon>
        <taxon>Neopterygii</taxon>
        <taxon>Teleostei</taxon>
        <taxon>Neoteleostei</taxon>
        <taxon>Acanthomorphata</taxon>
        <taxon>Ovalentaria</taxon>
        <taxon>Atherinomorphae</taxon>
        <taxon>Cyprinodontiformes</taxon>
        <taxon>Poeciliidae</taxon>
        <taxon>Poeciliinae</taxon>
        <taxon>Poecilia</taxon>
    </lineage>
</organism>
<sequence length="227" mass="24688">MKKIVILMLAFGFCLSDPGTDENHRVCQTAGSASCCDICSLTSVTQKVGELGEKVVNMAEKITFLETRLQNAEKEVLELRSLTAGSPQVAFSAALRDSGSGNIGPFTTATPLQYKKVFSNTGNSYNPSTGIFTAMVSGMYYVAFIRFSMFNNLASPPNSVVSLMKNSERLTSVWDTSGSDINDMGSNAVVIPLKVGDNVFVQLEPNRLVYDDVMNYNTFSGFLLFTM</sequence>
<reference evidence="7" key="2">
    <citation type="submission" date="2025-08" db="UniProtKB">
        <authorList>
            <consortium name="Ensembl"/>
        </authorList>
    </citation>
    <scope>IDENTIFICATION</scope>
</reference>
<dbReference type="EMBL" id="AYCK01007261">
    <property type="status" value="NOT_ANNOTATED_CDS"/>
    <property type="molecule type" value="Genomic_DNA"/>
</dbReference>
<evidence type="ECO:0000256" key="3">
    <source>
        <dbReference type="ARBA" id="ARBA00022729"/>
    </source>
</evidence>
<reference evidence="8" key="1">
    <citation type="submission" date="2013-10" db="EMBL/GenBank/DDBJ databases">
        <authorList>
            <person name="Schartl M."/>
            <person name="Warren W."/>
        </authorList>
    </citation>
    <scope>NUCLEOTIDE SEQUENCE [LARGE SCALE GENOMIC DNA]</scope>
    <source>
        <strain evidence="8">female</strain>
    </source>
</reference>
<feature type="coiled-coil region" evidence="4">
    <location>
        <begin position="55"/>
        <end position="82"/>
    </location>
</feature>
<protein>
    <submittedName>
        <fullName evidence="7">Complement C1q-like protein 2</fullName>
    </submittedName>
</protein>
<dbReference type="Pfam" id="PF00386">
    <property type="entry name" value="C1q"/>
    <property type="match status" value="1"/>
</dbReference>
<dbReference type="Proteomes" id="UP000028760">
    <property type="component" value="Unassembled WGS sequence"/>
</dbReference>
<keyword evidence="2" id="KW-0964">Secreted</keyword>
<name>A0A087Y6D5_POEFO</name>
<evidence type="ECO:0000259" key="6">
    <source>
        <dbReference type="PROSITE" id="PS50871"/>
    </source>
</evidence>
<dbReference type="GeneTree" id="ENSGT00950000183116"/>
<dbReference type="Gene3D" id="2.60.120.40">
    <property type="match status" value="1"/>
</dbReference>
<proteinExistence type="predicted"/>
<feature type="signal peptide" evidence="5">
    <location>
        <begin position="1"/>
        <end position="16"/>
    </location>
</feature>
<dbReference type="STRING" id="48698.ENSPFOP00000013588"/>
<evidence type="ECO:0000313" key="7">
    <source>
        <dbReference type="Ensembl" id="ENSPFOP00000013588.1"/>
    </source>
</evidence>
<evidence type="ECO:0000313" key="8">
    <source>
        <dbReference type="Proteomes" id="UP000028760"/>
    </source>
</evidence>
<dbReference type="PANTHER" id="PTHR22923:SF102">
    <property type="entry name" value="CEREBELLIN 13-RELATED"/>
    <property type="match status" value="1"/>
</dbReference>
<dbReference type="eggNOG" id="ENOG502SFXV">
    <property type="taxonomic scope" value="Eukaryota"/>
</dbReference>
<dbReference type="InterPro" id="IPR008983">
    <property type="entry name" value="Tumour_necrosis_fac-like_dom"/>
</dbReference>
<keyword evidence="4" id="KW-0175">Coiled coil</keyword>
<keyword evidence="3 5" id="KW-0732">Signal</keyword>
<comment type="subcellular location">
    <subcellularLocation>
        <location evidence="1">Secreted</location>
    </subcellularLocation>
</comment>
<dbReference type="AlphaFoldDB" id="A0A087Y6D5"/>